<protein>
    <submittedName>
        <fullName evidence="2">ParE toxin of type II toxin-antitoxin system, parDE</fullName>
    </submittedName>
</protein>
<dbReference type="Gene3D" id="3.30.2310.20">
    <property type="entry name" value="RelE-like"/>
    <property type="match status" value="1"/>
</dbReference>
<evidence type="ECO:0000256" key="1">
    <source>
        <dbReference type="ARBA" id="ARBA00022649"/>
    </source>
</evidence>
<gene>
    <name evidence="2" type="ORF">SAMN05216404_1163</name>
</gene>
<organism evidence="2 3">
    <name type="scientific">Nitrosospira multiformis</name>
    <dbReference type="NCBI Taxonomy" id="1231"/>
    <lineage>
        <taxon>Bacteria</taxon>
        <taxon>Pseudomonadati</taxon>
        <taxon>Pseudomonadota</taxon>
        <taxon>Betaproteobacteria</taxon>
        <taxon>Nitrosomonadales</taxon>
        <taxon>Nitrosomonadaceae</taxon>
        <taxon>Nitrosospira</taxon>
    </lineage>
</organism>
<evidence type="ECO:0000313" key="2">
    <source>
        <dbReference type="EMBL" id="SEO27571.1"/>
    </source>
</evidence>
<dbReference type="Proteomes" id="UP000183898">
    <property type="component" value="Unassembled WGS sequence"/>
</dbReference>
<dbReference type="AlphaFoldDB" id="A0A1H8NCY8"/>
<dbReference type="Pfam" id="PF05016">
    <property type="entry name" value="ParE_toxin"/>
    <property type="match status" value="1"/>
</dbReference>
<sequence>MEGRAASACALIVTLQAFNDVAQARDWYEKQRPGLGNDFISKVEEALEMIESNPLLYPALVKDARRANMKRFPYGIWFKVEEVPVVIACLHHRRNPTVIKGRTP</sequence>
<name>A0A1H8NCY8_9PROT</name>
<proteinExistence type="predicted"/>
<reference evidence="2 3" key="1">
    <citation type="submission" date="2016-10" db="EMBL/GenBank/DDBJ databases">
        <authorList>
            <person name="de Groot N.N."/>
        </authorList>
    </citation>
    <scope>NUCLEOTIDE SEQUENCE [LARGE SCALE GENOMIC DNA]</scope>
    <source>
        <strain evidence="2 3">Nl18</strain>
    </source>
</reference>
<accession>A0A1H8NCY8</accession>
<evidence type="ECO:0000313" key="3">
    <source>
        <dbReference type="Proteomes" id="UP000183898"/>
    </source>
</evidence>
<keyword evidence="1" id="KW-1277">Toxin-antitoxin system</keyword>
<dbReference type="InterPro" id="IPR007712">
    <property type="entry name" value="RelE/ParE_toxin"/>
</dbReference>
<dbReference type="InterPro" id="IPR035093">
    <property type="entry name" value="RelE/ParE_toxin_dom_sf"/>
</dbReference>
<dbReference type="EMBL" id="FOCT01000016">
    <property type="protein sequence ID" value="SEO27571.1"/>
    <property type="molecule type" value="Genomic_DNA"/>
</dbReference>